<name>A0A8H4RXA0_9HELO</name>
<evidence type="ECO:0000313" key="2">
    <source>
        <dbReference type="Proteomes" id="UP000566819"/>
    </source>
</evidence>
<dbReference type="EMBL" id="JAAMPI010000014">
    <property type="protein sequence ID" value="KAF4637670.1"/>
    <property type="molecule type" value="Genomic_DNA"/>
</dbReference>
<evidence type="ECO:0000313" key="1">
    <source>
        <dbReference type="EMBL" id="KAF4637670.1"/>
    </source>
</evidence>
<reference evidence="1 2" key="1">
    <citation type="submission" date="2020-03" db="EMBL/GenBank/DDBJ databases">
        <title>Draft Genome Sequence of Cudoniella acicularis.</title>
        <authorList>
            <person name="Buettner E."/>
            <person name="Kellner H."/>
        </authorList>
    </citation>
    <scope>NUCLEOTIDE SEQUENCE [LARGE SCALE GENOMIC DNA]</scope>
    <source>
        <strain evidence="1 2">DSM 108380</strain>
    </source>
</reference>
<gene>
    <name evidence="1" type="ORF">G7Y89_g395</name>
</gene>
<dbReference type="Proteomes" id="UP000566819">
    <property type="component" value="Unassembled WGS sequence"/>
</dbReference>
<organism evidence="1 2">
    <name type="scientific">Cudoniella acicularis</name>
    <dbReference type="NCBI Taxonomy" id="354080"/>
    <lineage>
        <taxon>Eukaryota</taxon>
        <taxon>Fungi</taxon>
        <taxon>Dikarya</taxon>
        <taxon>Ascomycota</taxon>
        <taxon>Pezizomycotina</taxon>
        <taxon>Leotiomycetes</taxon>
        <taxon>Helotiales</taxon>
        <taxon>Tricladiaceae</taxon>
        <taxon>Cudoniella</taxon>
    </lineage>
</organism>
<protein>
    <submittedName>
        <fullName evidence="1">Uncharacterized protein</fullName>
    </submittedName>
</protein>
<proteinExistence type="predicted"/>
<keyword evidence="2" id="KW-1185">Reference proteome</keyword>
<sequence length="153" mass="17159">MSIYTISFTLIAKKDRKRRETGIPIDSDLIPVRTAILKNGIGTITIDVLDQRTRHGDIVSEGYRSTLFATFRGRRPLNPTSVEEIKYIKALPVPPPIFSPRPSLPAYLYHKSAIIKRGELEAPSPPYPEVAAELSKPIDSSIYRRGDNVEDKV</sequence>
<comment type="caution">
    <text evidence="1">The sequence shown here is derived from an EMBL/GenBank/DDBJ whole genome shotgun (WGS) entry which is preliminary data.</text>
</comment>
<accession>A0A8H4RXA0</accession>
<dbReference type="AlphaFoldDB" id="A0A8H4RXA0"/>